<gene>
    <name evidence="1" type="ORF">ACH47G_00710</name>
</gene>
<organism evidence="1 2">
    <name type="scientific">Nocardia beijingensis</name>
    <dbReference type="NCBI Taxonomy" id="95162"/>
    <lineage>
        <taxon>Bacteria</taxon>
        <taxon>Bacillati</taxon>
        <taxon>Actinomycetota</taxon>
        <taxon>Actinomycetes</taxon>
        <taxon>Mycobacteriales</taxon>
        <taxon>Nocardiaceae</taxon>
        <taxon>Nocardia</taxon>
    </lineage>
</organism>
<accession>A0ABW7W964</accession>
<evidence type="ECO:0000313" key="2">
    <source>
        <dbReference type="Proteomes" id="UP001611450"/>
    </source>
</evidence>
<comment type="caution">
    <text evidence="1">The sequence shown here is derived from an EMBL/GenBank/DDBJ whole genome shotgun (WGS) entry which is preliminary data.</text>
</comment>
<keyword evidence="2" id="KW-1185">Reference proteome</keyword>
<proteinExistence type="predicted"/>
<reference evidence="1 2" key="1">
    <citation type="submission" date="2024-10" db="EMBL/GenBank/DDBJ databases">
        <title>The Natural Products Discovery Center: Release of the First 8490 Sequenced Strains for Exploring Actinobacteria Biosynthetic Diversity.</title>
        <authorList>
            <person name="Kalkreuter E."/>
            <person name="Kautsar S.A."/>
            <person name="Yang D."/>
            <person name="Bader C.D."/>
            <person name="Teijaro C.N."/>
            <person name="Fluegel L."/>
            <person name="Davis C.M."/>
            <person name="Simpson J.R."/>
            <person name="Lauterbach L."/>
            <person name="Steele A.D."/>
            <person name="Gui C."/>
            <person name="Meng S."/>
            <person name="Li G."/>
            <person name="Viehrig K."/>
            <person name="Ye F."/>
            <person name="Su P."/>
            <person name="Kiefer A.F."/>
            <person name="Nichols A."/>
            <person name="Cepeda A.J."/>
            <person name="Yan W."/>
            <person name="Fan B."/>
            <person name="Jiang Y."/>
            <person name="Adhikari A."/>
            <person name="Zheng C.-J."/>
            <person name="Schuster L."/>
            <person name="Cowan T.M."/>
            <person name="Smanski M.J."/>
            <person name="Chevrette M.G."/>
            <person name="De Carvalho L.P.S."/>
            <person name="Shen B."/>
        </authorList>
    </citation>
    <scope>NUCLEOTIDE SEQUENCE [LARGE SCALE GENOMIC DNA]</scope>
    <source>
        <strain evidence="1 2">NPDC019626</strain>
    </source>
</reference>
<protein>
    <submittedName>
        <fullName evidence="1">Uncharacterized protein</fullName>
    </submittedName>
</protein>
<name>A0ABW7W964_9NOCA</name>
<evidence type="ECO:0000313" key="1">
    <source>
        <dbReference type="EMBL" id="MFI2318986.1"/>
    </source>
</evidence>
<dbReference type="Proteomes" id="UP001611450">
    <property type="component" value="Unassembled WGS sequence"/>
</dbReference>
<sequence>MRTTSVSTARCLATWGTLIPELRKSVAETRLHPSNPVQPLVADGFPGFA</sequence>
<dbReference type="RefSeq" id="WP_350908083.1">
    <property type="nucleotide sequence ID" value="NZ_JBEORE010000020.1"/>
</dbReference>
<dbReference type="EMBL" id="JBIRXV010000001">
    <property type="protein sequence ID" value="MFI2318986.1"/>
    <property type="molecule type" value="Genomic_DNA"/>
</dbReference>